<dbReference type="KEGG" id="msao:MYCSP_04495"/>
<protein>
    <recommendedName>
        <fullName evidence="5">Luciferase-like domain-containing protein</fullName>
    </recommendedName>
</protein>
<evidence type="ECO:0000313" key="8">
    <source>
        <dbReference type="Proteomes" id="UP000179621"/>
    </source>
</evidence>
<dbReference type="InterPro" id="IPR011251">
    <property type="entry name" value="Luciferase-like_dom"/>
</dbReference>
<evidence type="ECO:0000313" key="6">
    <source>
        <dbReference type="EMBL" id="OHU01856.1"/>
    </source>
</evidence>
<dbReference type="AlphaFoldDB" id="A0A1S1JCP3"/>
<keyword evidence="2" id="KW-0288">FMN</keyword>
<comment type="caution">
    <text evidence="7">The sequence shown here is derived from an EMBL/GenBank/DDBJ whole genome shotgun (WGS) entry which is preliminary data.</text>
</comment>
<dbReference type="InterPro" id="IPR019923">
    <property type="entry name" value="Lucif-like_OxRdtase_MSMEG_2516"/>
</dbReference>
<proteinExistence type="predicted"/>
<evidence type="ECO:0000313" key="7">
    <source>
        <dbReference type="EMBL" id="ORB57717.1"/>
    </source>
</evidence>
<reference evidence="6 8" key="1">
    <citation type="submission" date="2016-10" db="EMBL/GenBank/DDBJ databases">
        <title>Evaluation of Human, Animal and Environmental Mycobacterium chelonae Isolates by Core Genome Phylogenomic Analysis, Targeted Gene Comparison, and Anti-microbial Susceptibility Patterns: A Tale of Mistaken Identities.</title>
        <authorList>
            <person name="Fogelson S.B."/>
            <person name="Camus A.C."/>
            <person name="Lorenz W."/>
            <person name="Vasireddy R."/>
            <person name="Vasireddy S."/>
            <person name="Smith T."/>
            <person name="Brown-Elliott B.A."/>
            <person name="Wallace R.J.Jr."/>
            <person name="Hasan N.A."/>
            <person name="Reischl U."/>
            <person name="Sanchez S."/>
        </authorList>
    </citation>
    <scope>NUCLEOTIDE SEQUENCE [LARGE SCALE GENOMIC DNA]</scope>
    <source>
        <strain evidence="6 8">8528</strain>
    </source>
</reference>
<reference evidence="7 9" key="2">
    <citation type="submission" date="2016-12" db="EMBL/GenBank/DDBJ databases">
        <title>The new phylogeny of genus Mycobacterium.</title>
        <authorList>
            <person name="Tortoli E."/>
            <person name="Trovato A."/>
            <person name="Cirillo D.M."/>
        </authorList>
    </citation>
    <scope>NUCLEOTIDE SEQUENCE [LARGE SCALE GENOMIC DNA]</scope>
    <source>
        <strain evidence="7 9">CCUG 66554</strain>
    </source>
</reference>
<keyword evidence="3" id="KW-0560">Oxidoreductase</keyword>
<keyword evidence="4" id="KW-0503">Monooxygenase</keyword>
<keyword evidence="1" id="KW-0285">Flavoprotein</keyword>
<feature type="domain" description="Luciferase-like" evidence="5">
    <location>
        <begin position="8"/>
        <end position="207"/>
    </location>
</feature>
<dbReference type="InterPro" id="IPR050172">
    <property type="entry name" value="SsuD_RutA_monooxygenase"/>
</dbReference>
<dbReference type="PANTHER" id="PTHR42847">
    <property type="entry name" value="ALKANESULFONATE MONOOXYGENASE"/>
    <property type="match status" value="1"/>
</dbReference>
<dbReference type="InterPro" id="IPR036661">
    <property type="entry name" value="Luciferase-like_sf"/>
</dbReference>
<sequence>MSVIRHRFRFGANLISHGDPGQIRDEVRRAEDCGVDVVVVPDHLGVGSPFPVMLAAASVSSHIRVGSFVLTTGFYSPRLLARDIATADRLTDGRVEIGLGAGYVQQEYEAAGVPFLSPAGRVRQLADALDALRGLLSSPQHWPRPVQSPVPIMIAGKGDKILKLAAEQADIVAISDAKTREELAERVAYVRQAATERADAPELNLGIFDVAIDRTPDLGLMRVYRPGDSDDQLRASPTLLHGSKAELVERVIALREELGISYVTYMGADPRGAKDFHALIAALR</sequence>
<evidence type="ECO:0000256" key="1">
    <source>
        <dbReference type="ARBA" id="ARBA00022630"/>
    </source>
</evidence>
<dbReference type="Gene3D" id="3.20.20.30">
    <property type="entry name" value="Luciferase-like domain"/>
    <property type="match status" value="1"/>
</dbReference>
<gene>
    <name evidence="6" type="ORF">BKG73_24645</name>
    <name evidence="7" type="ORF">BST43_12480</name>
</gene>
<organism evidence="7 9">
    <name type="scientific">Mycobacteroides saopaulense</name>
    <dbReference type="NCBI Taxonomy" id="1578165"/>
    <lineage>
        <taxon>Bacteria</taxon>
        <taxon>Bacillati</taxon>
        <taxon>Actinomycetota</taxon>
        <taxon>Actinomycetes</taxon>
        <taxon>Mycobacteriales</taxon>
        <taxon>Mycobacteriaceae</taxon>
        <taxon>Mycobacteroides</taxon>
    </lineage>
</organism>
<dbReference type="PANTHER" id="PTHR42847:SF4">
    <property type="entry name" value="ALKANESULFONATE MONOOXYGENASE-RELATED"/>
    <property type="match status" value="1"/>
</dbReference>
<evidence type="ECO:0000256" key="4">
    <source>
        <dbReference type="ARBA" id="ARBA00023033"/>
    </source>
</evidence>
<dbReference type="EMBL" id="MVII01000014">
    <property type="protein sequence ID" value="ORB57717.1"/>
    <property type="molecule type" value="Genomic_DNA"/>
</dbReference>
<dbReference type="SUPFAM" id="SSF51679">
    <property type="entry name" value="Bacterial luciferase-like"/>
    <property type="match status" value="1"/>
</dbReference>
<dbReference type="Pfam" id="PF00296">
    <property type="entry name" value="Bac_luciferase"/>
    <property type="match status" value="1"/>
</dbReference>
<keyword evidence="8" id="KW-1185">Reference proteome</keyword>
<dbReference type="NCBIfam" id="TIGR03621">
    <property type="entry name" value="F420_MSMEG_2516"/>
    <property type="match status" value="1"/>
</dbReference>
<dbReference type="Proteomes" id="UP000192434">
    <property type="component" value="Unassembled WGS sequence"/>
</dbReference>
<dbReference type="GO" id="GO:0008726">
    <property type="term" value="F:alkanesulfonate monooxygenase activity"/>
    <property type="evidence" value="ECO:0007669"/>
    <property type="project" value="TreeGrafter"/>
</dbReference>
<dbReference type="STRING" id="1578165.BKG68_21005"/>
<evidence type="ECO:0000256" key="3">
    <source>
        <dbReference type="ARBA" id="ARBA00023002"/>
    </source>
</evidence>
<dbReference type="OrthoDB" id="4288123at2"/>
<name>A0A1S1JCP3_9MYCO</name>
<evidence type="ECO:0000259" key="5">
    <source>
        <dbReference type="Pfam" id="PF00296"/>
    </source>
</evidence>
<evidence type="ECO:0000313" key="9">
    <source>
        <dbReference type="Proteomes" id="UP000192434"/>
    </source>
</evidence>
<dbReference type="RefSeq" id="WP_070912937.1">
    <property type="nucleotide sequence ID" value="NZ_CP010271.1"/>
</dbReference>
<dbReference type="GO" id="GO:0046306">
    <property type="term" value="P:alkanesulfonate catabolic process"/>
    <property type="evidence" value="ECO:0007669"/>
    <property type="project" value="TreeGrafter"/>
</dbReference>
<accession>A0A1S1JCP3</accession>
<evidence type="ECO:0000256" key="2">
    <source>
        <dbReference type="ARBA" id="ARBA00022643"/>
    </source>
</evidence>
<dbReference type="Proteomes" id="UP000179621">
    <property type="component" value="Unassembled WGS sequence"/>
</dbReference>
<dbReference type="EMBL" id="MLIH01000036">
    <property type="protein sequence ID" value="OHU01856.1"/>
    <property type="molecule type" value="Genomic_DNA"/>
</dbReference>